<evidence type="ECO:0000313" key="3">
    <source>
        <dbReference type="Proteomes" id="UP000290572"/>
    </source>
</evidence>
<dbReference type="AlphaFoldDB" id="A0A498NA66"/>
<evidence type="ECO:0000313" key="2">
    <source>
        <dbReference type="EMBL" id="RXN29980.1"/>
    </source>
</evidence>
<name>A0A498NA66_LABRO</name>
<dbReference type="Proteomes" id="UP000290572">
    <property type="component" value="Unassembled WGS sequence"/>
</dbReference>
<feature type="compositionally biased region" description="Basic and acidic residues" evidence="1">
    <location>
        <begin position="81"/>
        <end position="93"/>
    </location>
</feature>
<feature type="region of interest" description="Disordered" evidence="1">
    <location>
        <begin position="63"/>
        <end position="114"/>
    </location>
</feature>
<reference evidence="2 3" key="1">
    <citation type="submission" date="2018-03" db="EMBL/GenBank/DDBJ databases">
        <title>Draft genome sequence of Rohu Carp (Labeo rohita).</title>
        <authorList>
            <person name="Das P."/>
            <person name="Kushwaha B."/>
            <person name="Joshi C.G."/>
            <person name="Kumar D."/>
            <person name="Nagpure N.S."/>
            <person name="Sahoo L."/>
            <person name="Das S.P."/>
            <person name="Bit A."/>
            <person name="Patnaik S."/>
            <person name="Meher P.K."/>
            <person name="Jayasankar P."/>
            <person name="Koringa P.G."/>
            <person name="Patel N.V."/>
            <person name="Hinsu A.T."/>
            <person name="Kumar R."/>
            <person name="Pandey M."/>
            <person name="Agarwal S."/>
            <person name="Srivastava S."/>
            <person name="Singh M."/>
            <person name="Iquebal M.A."/>
            <person name="Jaiswal S."/>
            <person name="Angadi U.B."/>
            <person name="Kumar N."/>
            <person name="Raza M."/>
            <person name="Shah T.M."/>
            <person name="Rai A."/>
            <person name="Jena J.K."/>
        </authorList>
    </citation>
    <scope>NUCLEOTIDE SEQUENCE [LARGE SCALE GENOMIC DNA]</scope>
    <source>
        <strain evidence="2">DASCIFA01</strain>
        <tissue evidence="2">Testis</tissue>
    </source>
</reference>
<organism evidence="2 3">
    <name type="scientific">Labeo rohita</name>
    <name type="common">Indian major carp</name>
    <name type="synonym">Cyprinus rohita</name>
    <dbReference type="NCBI Taxonomy" id="84645"/>
    <lineage>
        <taxon>Eukaryota</taxon>
        <taxon>Metazoa</taxon>
        <taxon>Chordata</taxon>
        <taxon>Craniata</taxon>
        <taxon>Vertebrata</taxon>
        <taxon>Euteleostomi</taxon>
        <taxon>Actinopterygii</taxon>
        <taxon>Neopterygii</taxon>
        <taxon>Teleostei</taxon>
        <taxon>Ostariophysi</taxon>
        <taxon>Cypriniformes</taxon>
        <taxon>Cyprinidae</taxon>
        <taxon>Labeoninae</taxon>
        <taxon>Labeonini</taxon>
        <taxon>Labeo</taxon>
    </lineage>
</organism>
<feature type="compositionally biased region" description="Polar residues" evidence="1">
    <location>
        <begin position="71"/>
        <end position="80"/>
    </location>
</feature>
<proteinExistence type="predicted"/>
<protein>
    <submittedName>
        <fullName evidence="2">Uncharacterized protein</fullName>
    </submittedName>
</protein>
<dbReference type="EMBL" id="QBIY01011660">
    <property type="protein sequence ID" value="RXN29980.1"/>
    <property type="molecule type" value="Genomic_DNA"/>
</dbReference>
<gene>
    <name evidence="2" type="ORF">ROHU_018034</name>
</gene>
<evidence type="ECO:0000256" key="1">
    <source>
        <dbReference type="SAM" id="MobiDB-lite"/>
    </source>
</evidence>
<sequence length="114" mass="12620">MESGARNRETAIVASQPIYMESLMMSHDSPGIGNPLNATYGLCNAFCVILKCCSCKKSQCYGGKDPENKSHGQQGPGTENQPKHQNDNLRLNEDNTENATEDERFILPYKGKRP</sequence>
<accession>A0A498NA66</accession>
<keyword evidence="3" id="KW-1185">Reference proteome</keyword>
<comment type="caution">
    <text evidence="2">The sequence shown here is derived from an EMBL/GenBank/DDBJ whole genome shotgun (WGS) entry which is preliminary data.</text>
</comment>